<protein>
    <recommendedName>
        <fullName evidence="2">Phage major capsid protein</fullName>
    </recommendedName>
</protein>
<sequence>MHINPLSQVKRRGVETLAALKSENATESATAGRKLLAEAKSFGLGMRDYLNLAIDVRGSEEADKRYRDEKGYLSGYEAALTVLNLPIRNDFERGIVLEAASDTFQTFPGARAIFPEVVDDVVKWKYRQEAIENTGALVGSSRTIAGVELISTVVDDAADDYQVVSAVAELGRFPIKTIRMSEQSVKFYKHGGGYRFSYEFDRRARIDTLVPYVNRMDREKELSKVRAATNILINGDGVNAAAPVVAQSSFVAAATTGKLNYEALLRWFVARARAGTPVDTVVGNWDAYIDWLLMFAIPTSNNSRTDAENLAASGFQIGGVPILNGHVNFALSSAATDKQLIGMSKGDTLEELIEAGSTIEETDRAITNQSITFTKSENTGYKLAFGDTRSILDYTAA</sequence>
<accession>A0AAU8CKY0</accession>
<dbReference type="SUPFAM" id="SSF56563">
    <property type="entry name" value="Major capsid protein gp5"/>
    <property type="match status" value="1"/>
</dbReference>
<reference evidence="1" key="1">
    <citation type="submission" date="2024-06" db="EMBL/GenBank/DDBJ databases">
        <title>Mesorhizobium karijinii sp. nov., a symbiont of the iconic Swainsona formosa from arid Australia.</title>
        <authorList>
            <person name="Hill Y.J."/>
            <person name="Watkin E.L.J."/>
            <person name="O'Hara G.W."/>
            <person name="Terpolilli J."/>
            <person name="Tye M.L."/>
            <person name="Kohlmeier M.G."/>
        </authorList>
    </citation>
    <scope>NUCLEOTIDE SEQUENCE</scope>
    <source>
        <strain evidence="1">WSM2240</strain>
    </source>
</reference>
<dbReference type="AlphaFoldDB" id="A0AAU8CKY0"/>
<dbReference type="RefSeq" id="WP_353645761.1">
    <property type="nucleotide sequence ID" value="NZ_CP159253.1"/>
</dbReference>
<evidence type="ECO:0008006" key="2">
    <source>
        <dbReference type="Google" id="ProtNLM"/>
    </source>
</evidence>
<dbReference type="EMBL" id="CP159253">
    <property type="protein sequence ID" value="XCG46701.1"/>
    <property type="molecule type" value="Genomic_DNA"/>
</dbReference>
<organism evidence="1">
    <name type="scientific">Mesorhizobium sp. WSM2240</name>
    <dbReference type="NCBI Taxonomy" id="3228851"/>
    <lineage>
        <taxon>Bacteria</taxon>
        <taxon>Pseudomonadati</taxon>
        <taxon>Pseudomonadota</taxon>
        <taxon>Alphaproteobacteria</taxon>
        <taxon>Hyphomicrobiales</taxon>
        <taxon>Phyllobacteriaceae</taxon>
        <taxon>Mesorhizobium</taxon>
    </lineage>
</organism>
<name>A0AAU8CKY0_9HYPH</name>
<proteinExistence type="predicted"/>
<evidence type="ECO:0000313" key="1">
    <source>
        <dbReference type="EMBL" id="XCG46701.1"/>
    </source>
</evidence>
<gene>
    <name evidence="1" type="ORF">ABVK50_15380</name>
</gene>